<evidence type="ECO:0000313" key="6">
    <source>
        <dbReference type="Proteomes" id="UP000319828"/>
    </source>
</evidence>
<keyword evidence="3 4" id="KW-0732">Signal</keyword>
<dbReference type="RefSeq" id="WP_144387784.1">
    <property type="nucleotide sequence ID" value="NZ_CANNCB010000014.1"/>
</dbReference>
<gene>
    <name evidence="5" type="ORF">FOF44_06180</name>
</gene>
<evidence type="ECO:0000256" key="1">
    <source>
        <dbReference type="ARBA" id="ARBA00009075"/>
    </source>
</evidence>
<dbReference type="GO" id="GO:0015288">
    <property type="term" value="F:porin activity"/>
    <property type="evidence" value="ECO:0007669"/>
    <property type="project" value="TreeGrafter"/>
</dbReference>
<keyword evidence="2" id="KW-0813">Transport</keyword>
<dbReference type="PANTHER" id="PTHR34596">
    <property type="entry name" value="CHITOPORIN"/>
    <property type="match status" value="1"/>
</dbReference>
<name>A0A557PB23_9VIBR</name>
<feature type="chain" id="PRO_5022129169" evidence="4">
    <location>
        <begin position="36"/>
        <end position="489"/>
    </location>
</feature>
<comment type="similarity">
    <text evidence="1">Belongs to the outer membrane porin (Opr) (TC 1.B.25) family.</text>
</comment>
<dbReference type="GO" id="GO:0015772">
    <property type="term" value="P:oligosaccharide transport"/>
    <property type="evidence" value="ECO:0007669"/>
    <property type="project" value="TreeGrafter"/>
</dbReference>
<dbReference type="Pfam" id="PF03573">
    <property type="entry name" value="OprD"/>
    <property type="match status" value="1"/>
</dbReference>
<dbReference type="AlphaFoldDB" id="A0A557PB23"/>
<dbReference type="Proteomes" id="UP000319828">
    <property type="component" value="Unassembled WGS sequence"/>
</dbReference>
<evidence type="ECO:0000313" key="5">
    <source>
        <dbReference type="EMBL" id="TVO37851.1"/>
    </source>
</evidence>
<protein>
    <submittedName>
        <fullName evidence="5">OprD family porin</fullName>
    </submittedName>
</protein>
<dbReference type="InterPro" id="IPR005318">
    <property type="entry name" value="OM_porin_bac"/>
</dbReference>
<organism evidence="5 6">
    <name type="scientific">Vibrio algivorus</name>
    <dbReference type="NCBI Taxonomy" id="1667024"/>
    <lineage>
        <taxon>Bacteria</taxon>
        <taxon>Pseudomonadati</taxon>
        <taxon>Pseudomonadota</taxon>
        <taxon>Gammaproteobacteria</taxon>
        <taxon>Vibrionales</taxon>
        <taxon>Vibrionaceae</taxon>
        <taxon>Vibrio</taxon>
    </lineage>
</organism>
<comment type="caution">
    <text evidence="5">The sequence shown here is derived from an EMBL/GenBank/DDBJ whole genome shotgun (WGS) entry which is preliminary data.</text>
</comment>
<sequence>MKITSQRTVLKKTVISSVVTSILLGASVYSSAIYAADDVAPNDPAVAGEGVAEKPYEGGFFEDATVNGAINVWMRDRTRAKVDANGHDTSKYTNLDHGSIYAGLEIKSGYAKDIIGLDLNVYGTFDMWNNGSPDHEMNFWNVNNPYEMSPGSNTGCSGTWNSDCTDNGAAFQTAAVKVKLGEYGFARGGYFQPTVPTAMGVNWSYAAGTYEGGEVGLNFGPVALGFVYADAYKAPWYKHDYSFRTGTGPNAEDAGDAYSVGMRYTINDQMLIDVAYAGLTDGDRKNAHAKFKMTTDGGWYISPQVYVVDDDNQYDKTAFQAALLTSKTFGQYGLRLESTYTSADSEDTRGNVGNMAYRLTEAYGGSNGAYDIWWNNRSDFNHDGELGFFAELKRDFSDLGAPGFTVGVNGVYAFGADSDQQGIDDLVEYSGSAFAYYSIQSGALKGANFGIYYTHYVNDSNANDWAPYSNAFQDENDLKVTLTIPFTVK</sequence>
<reference evidence="5 6" key="1">
    <citation type="submission" date="2019-07" db="EMBL/GenBank/DDBJ databases">
        <title>The draft genome sequence of Vibrio algivorus M1486.</title>
        <authorList>
            <person name="Meng X."/>
        </authorList>
    </citation>
    <scope>NUCLEOTIDE SEQUENCE [LARGE SCALE GENOMIC DNA]</scope>
    <source>
        <strain evidence="5 6">M1486</strain>
    </source>
</reference>
<dbReference type="GO" id="GO:0016020">
    <property type="term" value="C:membrane"/>
    <property type="evidence" value="ECO:0007669"/>
    <property type="project" value="InterPro"/>
</dbReference>
<dbReference type="EMBL" id="VMKJ01000008">
    <property type="protein sequence ID" value="TVO37851.1"/>
    <property type="molecule type" value="Genomic_DNA"/>
</dbReference>
<evidence type="ECO:0000256" key="3">
    <source>
        <dbReference type="ARBA" id="ARBA00022729"/>
    </source>
</evidence>
<accession>A0A557PB23</accession>
<feature type="signal peptide" evidence="4">
    <location>
        <begin position="1"/>
        <end position="35"/>
    </location>
</feature>
<dbReference type="InterPro" id="IPR023614">
    <property type="entry name" value="Porin_dom_sf"/>
</dbReference>
<evidence type="ECO:0000256" key="4">
    <source>
        <dbReference type="SAM" id="SignalP"/>
    </source>
</evidence>
<dbReference type="PANTHER" id="PTHR34596:SF2">
    <property type="entry name" value="CHITOPORIN"/>
    <property type="match status" value="1"/>
</dbReference>
<dbReference type="OrthoDB" id="5579297at2"/>
<proteinExistence type="inferred from homology"/>
<evidence type="ECO:0000256" key="2">
    <source>
        <dbReference type="ARBA" id="ARBA00022448"/>
    </source>
</evidence>
<dbReference type="Gene3D" id="2.40.160.10">
    <property type="entry name" value="Porin"/>
    <property type="match status" value="1"/>
</dbReference>